<evidence type="ECO:0000313" key="4">
    <source>
        <dbReference type="Proteomes" id="UP001222325"/>
    </source>
</evidence>
<feature type="domain" description="Fungal-type protein kinase" evidence="2">
    <location>
        <begin position="4"/>
        <end position="307"/>
    </location>
</feature>
<dbReference type="Proteomes" id="UP001222325">
    <property type="component" value="Unassembled WGS sequence"/>
</dbReference>
<accession>A0AAD6U1V3</accession>
<gene>
    <name evidence="3" type="ORF">B0H15DRAFT_849721</name>
</gene>
<organism evidence="3 4">
    <name type="scientific">Mycena belliarum</name>
    <dbReference type="NCBI Taxonomy" id="1033014"/>
    <lineage>
        <taxon>Eukaryota</taxon>
        <taxon>Fungi</taxon>
        <taxon>Dikarya</taxon>
        <taxon>Basidiomycota</taxon>
        <taxon>Agaricomycotina</taxon>
        <taxon>Agaricomycetes</taxon>
        <taxon>Agaricomycetidae</taxon>
        <taxon>Agaricales</taxon>
        <taxon>Marasmiineae</taxon>
        <taxon>Mycenaceae</taxon>
        <taxon>Mycena</taxon>
    </lineage>
</organism>
<dbReference type="PANTHER" id="PTHR38248">
    <property type="entry name" value="FUNK1 6"/>
    <property type="match status" value="1"/>
</dbReference>
<dbReference type="EMBL" id="JARJCN010000039">
    <property type="protein sequence ID" value="KAJ7084008.1"/>
    <property type="molecule type" value="Genomic_DNA"/>
</dbReference>
<dbReference type="AlphaFoldDB" id="A0AAD6U1V3"/>
<feature type="compositionally biased region" description="Acidic residues" evidence="1">
    <location>
        <begin position="437"/>
        <end position="447"/>
    </location>
</feature>
<keyword evidence="4" id="KW-1185">Reference proteome</keyword>
<evidence type="ECO:0000313" key="3">
    <source>
        <dbReference type="EMBL" id="KAJ7084008.1"/>
    </source>
</evidence>
<evidence type="ECO:0000256" key="1">
    <source>
        <dbReference type="SAM" id="MobiDB-lite"/>
    </source>
</evidence>
<reference evidence="3" key="1">
    <citation type="submission" date="2023-03" db="EMBL/GenBank/DDBJ databases">
        <title>Massive genome expansion in bonnet fungi (Mycena s.s.) driven by repeated elements and novel gene families across ecological guilds.</title>
        <authorList>
            <consortium name="Lawrence Berkeley National Laboratory"/>
            <person name="Harder C.B."/>
            <person name="Miyauchi S."/>
            <person name="Viragh M."/>
            <person name="Kuo A."/>
            <person name="Thoen E."/>
            <person name="Andreopoulos B."/>
            <person name="Lu D."/>
            <person name="Skrede I."/>
            <person name="Drula E."/>
            <person name="Henrissat B."/>
            <person name="Morin E."/>
            <person name="Kohler A."/>
            <person name="Barry K."/>
            <person name="LaButti K."/>
            <person name="Morin E."/>
            <person name="Salamov A."/>
            <person name="Lipzen A."/>
            <person name="Mereny Z."/>
            <person name="Hegedus B."/>
            <person name="Baldrian P."/>
            <person name="Stursova M."/>
            <person name="Weitz H."/>
            <person name="Taylor A."/>
            <person name="Grigoriev I.V."/>
            <person name="Nagy L.G."/>
            <person name="Martin F."/>
            <person name="Kauserud H."/>
        </authorList>
    </citation>
    <scope>NUCLEOTIDE SEQUENCE</scope>
    <source>
        <strain evidence="3">CBHHK173m</strain>
    </source>
</reference>
<name>A0AAD6U1V3_9AGAR</name>
<feature type="compositionally biased region" description="Basic residues" evidence="1">
    <location>
        <begin position="476"/>
        <end position="489"/>
    </location>
</feature>
<protein>
    <recommendedName>
        <fullName evidence="2">Fungal-type protein kinase domain-containing protein</fullName>
    </recommendedName>
</protein>
<dbReference type="SUPFAM" id="SSF56112">
    <property type="entry name" value="Protein kinase-like (PK-like)"/>
    <property type="match status" value="1"/>
</dbReference>
<sequence>MTAVMFATDPAFLGYDTSIVKTPASRSVVVDGITYKLVKTLFVSDVVRGRGTVCWHARHDNQDFVIKDTWSDASRVHTEADILRKAQDVAGVPKVVADVVVEINGTPESTDNLRSIIEPASTGKAAKLHEKYLAIEQRKHRRLVLTPFGQPLSHFASRKELISIFIDAIKAHREIFTKAKSIHRDISINNILLVPISKTWNTVELPPTPPAVLALAGLHAHKTSSRCTPVNPSPAAAPIDPRQGLLIDLDYALVLQEDGERGPTAAGHRTGTLPFMAVEVLTEGDRLPAHEPRHDLESFLYVLIWVCVHYAGPGNIERQNFDIYNSPLVDWVRGPSYTMIGKAKNFTLTKPAAWRSEVLATFAPYFEPLKPCVTAWKDLQIRDEMTYEAVLDVLETILASLDDVEVWSRIDDPEGYGEQGTKRKRRNQHFREHINEADELEGDEEDEPPQKFSRSDDGGRCRAVQSEPAPSEKTPRPKLIHSMKPKQKTRTMAPCS</sequence>
<dbReference type="InterPro" id="IPR011009">
    <property type="entry name" value="Kinase-like_dom_sf"/>
</dbReference>
<dbReference type="Pfam" id="PF17667">
    <property type="entry name" value="Pkinase_fungal"/>
    <property type="match status" value="1"/>
</dbReference>
<comment type="caution">
    <text evidence="3">The sequence shown here is derived from an EMBL/GenBank/DDBJ whole genome shotgun (WGS) entry which is preliminary data.</text>
</comment>
<dbReference type="PANTHER" id="PTHR38248:SF2">
    <property type="entry name" value="FUNK1 11"/>
    <property type="match status" value="1"/>
</dbReference>
<evidence type="ECO:0000259" key="2">
    <source>
        <dbReference type="Pfam" id="PF17667"/>
    </source>
</evidence>
<feature type="region of interest" description="Disordered" evidence="1">
    <location>
        <begin position="433"/>
        <end position="496"/>
    </location>
</feature>
<dbReference type="InterPro" id="IPR040976">
    <property type="entry name" value="Pkinase_fungal"/>
</dbReference>
<proteinExistence type="predicted"/>
<dbReference type="Gene3D" id="1.10.510.10">
    <property type="entry name" value="Transferase(Phosphotransferase) domain 1"/>
    <property type="match status" value="1"/>
</dbReference>